<comment type="caution">
    <text evidence="1">The sequence shown here is derived from an EMBL/GenBank/DDBJ whole genome shotgun (WGS) entry which is preliminary data.</text>
</comment>
<organism evidence="1 2">
    <name type="scientific">Archangium gephyra</name>
    <dbReference type="NCBI Taxonomy" id="48"/>
    <lineage>
        <taxon>Bacteria</taxon>
        <taxon>Pseudomonadati</taxon>
        <taxon>Myxococcota</taxon>
        <taxon>Myxococcia</taxon>
        <taxon>Myxococcales</taxon>
        <taxon>Cystobacterineae</taxon>
        <taxon>Archangiaceae</taxon>
        <taxon>Archangium</taxon>
    </lineage>
</organism>
<dbReference type="AlphaFoldDB" id="A0A2W5SVZ7"/>
<name>A0A2W5SVZ7_9BACT</name>
<evidence type="ECO:0000313" key="2">
    <source>
        <dbReference type="Proteomes" id="UP000249061"/>
    </source>
</evidence>
<accession>A0A2W5SVZ7</accession>
<proteinExistence type="predicted"/>
<evidence type="ECO:0008006" key="3">
    <source>
        <dbReference type="Google" id="ProtNLM"/>
    </source>
</evidence>
<gene>
    <name evidence="1" type="ORF">DI536_26975</name>
</gene>
<evidence type="ECO:0000313" key="1">
    <source>
        <dbReference type="EMBL" id="PZR07519.1"/>
    </source>
</evidence>
<protein>
    <recommendedName>
        <fullName evidence="3">IrrE N-terminal-like domain-containing protein</fullName>
    </recommendedName>
</protein>
<sequence length="128" mass="13977">MPFLPLKEIERSADELLAQYSNAHGGLSGAVDVDFVIERVLGLDLAVIDLKGLLGNPDVLGATVVDQRRVYVDQSLEPNPGRFAFTLAHEVGHWVLHRPHLAAHPEDSALFDLSEFVEPQLASSRLAS</sequence>
<reference evidence="1 2" key="1">
    <citation type="submission" date="2017-08" db="EMBL/GenBank/DDBJ databases">
        <title>Infants hospitalized years apart are colonized by the same room-sourced microbial strains.</title>
        <authorList>
            <person name="Brooks B."/>
            <person name="Olm M.R."/>
            <person name="Firek B.A."/>
            <person name="Baker R."/>
            <person name="Thomas B.C."/>
            <person name="Morowitz M.J."/>
            <person name="Banfield J.F."/>
        </authorList>
    </citation>
    <scope>NUCLEOTIDE SEQUENCE [LARGE SCALE GENOMIC DNA]</scope>
    <source>
        <strain evidence="1">S2_003_000_R2_14</strain>
    </source>
</reference>
<dbReference type="Proteomes" id="UP000249061">
    <property type="component" value="Unassembled WGS sequence"/>
</dbReference>
<dbReference type="Gene3D" id="1.10.10.2910">
    <property type="match status" value="1"/>
</dbReference>
<dbReference type="EMBL" id="QFQP01000030">
    <property type="protein sequence ID" value="PZR07519.1"/>
    <property type="molecule type" value="Genomic_DNA"/>
</dbReference>